<feature type="compositionally biased region" description="Basic and acidic residues" evidence="1">
    <location>
        <begin position="121"/>
        <end position="137"/>
    </location>
</feature>
<organism evidence="3 4">
    <name type="scientific">Tomitella cavernea</name>
    <dbReference type="NCBI Taxonomy" id="1387982"/>
    <lineage>
        <taxon>Bacteria</taxon>
        <taxon>Bacillati</taxon>
        <taxon>Actinomycetota</taxon>
        <taxon>Actinomycetes</taxon>
        <taxon>Mycobacteriales</taxon>
        <taxon>Tomitella</taxon>
    </lineage>
</organism>
<feature type="region of interest" description="Disordered" evidence="1">
    <location>
        <begin position="116"/>
        <end position="137"/>
    </location>
</feature>
<feature type="transmembrane region" description="Helical" evidence="2">
    <location>
        <begin position="83"/>
        <end position="104"/>
    </location>
</feature>
<dbReference type="InterPro" id="IPR021449">
    <property type="entry name" value="DUF3099"/>
</dbReference>
<dbReference type="EMBL" id="BAABKQ010000001">
    <property type="protein sequence ID" value="GAA4815692.1"/>
    <property type="molecule type" value="Genomic_DNA"/>
</dbReference>
<proteinExistence type="predicted"/>
<sequence length="137" mass="15360">MAYDGGYEDEGPGEQYRGESGFDGTGSDLSAASAARRPPRITEAQESFEAQQRVRIRKYAILMGFRIPALVIAVIVYSTWNIVWVSLVIVAISIPLPWIAVLIANDAPPRRKDKLRRYARPSHDRQLDAHTHRTIEG</sequence>
<evidence type="ECO:0000256" key="1">
    <source>
        <dbReference type="SAM" id="MobiDB-lite"/>
    </source>
</evidence>
<feature type="transmembrane region" description="Helical" evidence="2">
    <location>
        <begin position="59"/>
        <end position="77"/>
    </location>
</feature>
<keyword evidence="2" id="KW-0472">Membrane</keyword>
<protein>
    <recommendedName>
        <fullName evidence="5">DUF3099 domain-containing protein</fullName>
    </recommendedName>
</protein>
<keyword evidence="2" id="KW-1133">Transmembrane helix</keyword>
<evidence type="ECO:0008006" key="5">
    <source>
        <dbReference type="Google" id="ProtNLM"/>
    </source>
</evidence>
<evidence type="ECO:0000313" key="4">
    <source>
        <dbReference type="Proteomes" id="UP001500839"/>
    </source>
</evidence>
<feature type="region of interest" description="Disordered" evidence="1">
    <location>
        <begin position="1"/>
        <end position="47"/>
    </location>
</feature>
<keyword evidence="2" id="KW-0812">Transmembrane</keyword>
<keyword evidence="4" id="KW-1185">Reference proteome</keyword>
<feature type="compositionally biased region" description="Acidic residues" evidence="1">
    <location>
        <begin position="1"/>
        <end position="12"/>
    </location>
</feature>
<accession>A0ABP9CQG0</accession>
<dbReference type="Proteomes" id="UP001500839">
    <property type="component" value="Unassembled WGS sequence"/>
</dbReference>
<comment type="caution">
    <text evidence="3">The sequence shown here is derived from an EMBL/GenBank/DDBJ whole genome shotgun (WGS) entry which is preliminary data.</text>
</comment>
<evidence type="ECO:0000256" key="2">
    <source>
        <dbReference type="SAM" id="Phobius"/>
    </source>
</evidence>
<name>A0ABP9CQG0_9ACTN</name>
<gene>
    <name evidence="3" type="ORF">GCM10023353_21940</name>
</gene>
<reference evidence="4" key="1">
    <citation type="journal article" date="2019" name="Int. J. Syst. Evol. Microbiol.">
        <title>The Global Catalogue of Microorganisms (GCM) 10K type strain sequencing project: providing services to taxonomists for standard genome sequencing and annotation.</title>
        <authorList>
            <consortium name="The Broad Institute Genomics Platform"/>
            <consortium name="The Broad Institute Genome Sequencing Center for Infectious Disease"/>
            <person name="Wu L."/>
            <person name="Ma J."/>
        </authorList>
    </citation>
    <scope>NUCLEOTIDE SEQUENCE [LARGE SCALE GENOMIC DNA]</scope>
    <source>
        <strain evidence="4">JCM 18542</strain>
    </source>
</reference>
<dbReference type="Pfam" id="PF11298">
    <property type="entry name" value="DUF3099"/>
    <property type="match status" value="1"/>
</dbReference>
<dbReference type="RefSeq" id="WP_200174361.1">
    <property type="nucleotide sequence ID" value="NZ_BAABKQ010000001.1"/>
</dbReference>
<evidence type="ECO:0000313" key="3">
    <source>
        <dbReference type="EMBL" id="GAA4815692.1"/>
    </source>
</evidence>